<accession>A0AAJ4ZHN8</accession>
<sequence length="444" mass="47634">MTEVVAIASQRVLPDPSQLGSQRVDPSRDPAVGRETNRLNPFDTKKDERALVEFVVSTMRTRYASVEGASSESPRLRQAVTLRESGDPDLTPPTVSADTPKVAREVALGVAKMQEKQKELSQNPSVAMSVDTLLDRFGGASSRPDASQRKTTTGRVGDVASEPGAANTSVGGTFGSGVQDEMFNVLLKIAAELRKAQKSELRMQSKMVALQRQAAMSQASSLERQGQAMLSGAIGGGVLLGALSVGGGAMQLKGLNTRADSIRTELKPQAELRKFDYEQQLALRGRNAPTLAEGESPNLGLHRPNGETVRLSVEPDGNRLSDEHASVLSEERAARQYRIDMHNINHQENEIVGTKQQNIGATVNTAGLIAKNQAEGISGLEQSNERAQQALEQNNEQTTGSTANGDHENAQRMHEMMQKMHDLALQVSNANGGVASQVASNLRA</sequence>
<name>A0AAJ4ZHN8_PANPU</name>
<keyword evidence="4" id="KW-0843">Virulence</keyword>
<dbReference type="PRINTS" id="PR01608">
    <property type="entry name" value="BACINVASINC"/>
</dbReference>
<comment type="subcellular location">
    <subcellularLocation>
        <location evidence="1">Secreted</location>
    </subcellularLocation>
</comment>
<dbReference type="AlphaFoldDB" id="A0AAJ4ZHN8"/>
<evidence type="ECO:0000313" key="8">
    <source>
        <dbReference type="EMBL" id="SUD95594.1"/>
    </source>
</evidence>
<reference evidence="8 10" key="3">
    <citation type="submission" date="2018-06" db="EMBL/GenBank/DDBJ databases">
        <authorList>
            <consortium name="Pathogen Informatics"/>
            <person name="Doyle S."/>
        </authorList>
    </citation>
    <scope>NUCLEOTIDE SEQUENCE [LARGE SCALE GENOMIC DNA]</scope>
    <source>
        <strain evidence="8 10">NCTC13159</strain>
    </source>
</reference>
<feature type="compositionally biased region" description="Basic and acidic residues" evidence="6">
    <location>
        <begin position="25"/>
        <end position="44"/>
    </location>
</feature>
<comment type="similarity">
    <text evidence="5">Belongs to the SctB/SipC family.</text>
</comment>
<evidence type="ECO:0000256" key="3">
    <source>
        <dbReference type="ARBA" id="ARBA00022525"/>
    </source>
</evidence>
<keyword evidence="9" id="KW-1185">Reference proteome</keyword>
<evidence type="ECO:0000256" key="6">
    <source>
        <dbReference type="SAM" id="MobiDB-lite"/>
    </source>
</evidence>
<evidence type="ECO:0000313" key="9">
    <source>
        <dbReference type="Proteomes" id="UP000035086"/>
    </source>
</evidence>
<dbReference type="GO" id="GO:0005576">
    <property type="term" value="C:extracellular region"/>
    <property type="evidence" value="ECO:0007669"/>
    <property type="project" value="UniProtKB-SubCell"/>
</dbReference>
<dbReference type="KEGG" id="ppul:RO07_25420"/>
<gene>
    <name evidence="8" type="primary">ipaC</name>
    <name evidence="8" type="ORF">NCTC13159_05066</name>
    <name evidence="7" type="ORF">RO07_25420</name>
</gene>
<dbReference type="Pfam" id="PF09599">
    <property type="entry name" value="IpaC_SipC"/>
    <property type="match status" value="1"/>
</dbReference>
<dbReference type="InterPro" id="IPR005427">
    <property type="entry name" value="BipC/SctB"/>
</dbReference>
<keyword evidence="3" id="KW-0964">Secreted</keyword>
<dbReference type="RefSeq" id="WP_052267252.1">
    <property type="nucleotide sequence ID" value="NZ_CP010310.2"/>
</dbReference>
<reference evidence="7" key="2">
    <citation type="submission" date="2016-11" db="EMBL/GenBank/DDBJ databases">
        <title>Complete Genome Sequencing of Pandoraea pulmonicola DSM 16583.</title>
        <authorList>
            <person name="Chan K.-G."/>
        </authorList>
    </citation>
    <scope>NUCLEOTIDE SEQUENCE</scope>
    <source>
        <strain evidence="7">DSM 16583</strain>
    </source>
</reference>
<organism evidence="8 10">
    <name type="scientific">Pandoraea pulmonicola</name>
    <dbReference type="NCBI Taxonomy" id="93221"/>
    <lineage>
        <taxon>Bacteria</taxon>
        <taxon>Pseudomonadati</taxon>
        <taxon>Pseudomonadota</taxon>
        <taxon>Betaproteobacteria</taxon>
        <taxon>Burkholderiales</taxon>
        <taxon>Burkholderiaceae</taxon>
        <taxon>Pandoraea</taxon>
    </lineage>
</organism>
<feature type="region of interest" description="Disordered" evidence="6">
    <location>
        <begin position="385"/>
        <end position="407"/>
    </location>
</feature>
<dbReference type="EMBL" id="CP010310">
    <property type="protein sequence ID" value="APD13485.1"/>
    <property type="molecule type" value="Genomic_DNA"/>
</dbReference>
<proteinExistence type="inferred from homology"/>
<evidence type="ECO:0000313" key="10">
    <source>
        <dbReference type="Proteomes" id="UP000254589"/>
    </source>
</evidence>
<evidence type="ECO:0000256" key="2">
    <source>
        <dbReference type="ARBA" id="ARBA00020604"/>
    </source>
</evidence>
<dbReference type="NCBIfam" id="TIGR02101">
    <property type="entry name" value="IpaC_SipC"/>
    <property type="match status" value="1"/>
</dbReference>
<evidence type="ECO:0000256" key="4">
    <source>
        <dbReference type="ARBA" id="ARBA00023026"/>
    </source>
</evidence>
<protein>
    <recommendedName>
        <fullName evidence="2">Effector protein BipC</fullName>
    </recommendedName>
</protein>
<feature type="region of interest" description="Disordered" evidence="6">
    <location>
        <begin position="137"/>
        <end position="173"/>
    </location>
</feature>
<evidence type="ECO:0000256" key="5">
    <source>
        <dbReference type="ARBA" id="ARBA00035650"/>
    </source>
</evidence>
<dbReference type="Proteomes" id="UP000035086">
    <property type="component" value="Chromosome"/>
</dbReference>
<dbReference type="Proteomes" id="UP000254589">
    <property type="component" value="Unassembled WGS sequence"/>
</dbReference>
<evidence type="ECO:0000313" key="7">
    <source>
        <dbReference type="EMBL" id="APD13485.1"/>
    </source>
</evidence>
<feature type="compositionally biased region" description="Polar residues" evidence="6">
    <location>
        <begin position="385"/>
        <end position="404"/>
    </location>
</feature>
<reference evidence="9" key="1">
    <citation type="submission" date="2014-12" db="EMBL/GenBank/DDBJ databases">
        <title>Complete Genome Sequencing of Pandoraea pulmonicola DSM 16583.</title>
        <authorList>
            <person name="Chan K.-G."/>
        </authorList>
    </citation>
    <scope>NUCLEOTIDE SEQUENCE [LARGE SCALE GENOMIC DNA]</scope>
    <source>
        <strain evidence="9">DSM 16583</strain>
    </source>
</reference>
<feature type="region of interest" description="Disordered" evidence="6">
    <location>
        <begin position="1"/>
        <end position="44"/>
    </location>
</feature>
<evidence type="ECO:0000256" key="1">
    <source>
        <dbReference type="ARBA" id="ARBA00004613"/>
    </source>
</evidence>
<dbReference type="EMBL" id="UGSJ01000002">
    <property type="protein sequence ID" value="SUD95594.1"/>
    <property type="molecule type" value="Genomic_DNA"/>
</dbReference>